<feature type="binding site" evidence="12">
    <location>
        <position position="497"/>
    </location>
    <ligand>
        <name>ATP</name>
        <dbReference type="ChEBI" id="CHEBI:30616"/>
    </ligand>
</feature>
<dbReference type="InterPro" id="IPR011130">
    <property type="entry name" value="SecA_preprotein_X-link_dom"/>
</dbReference>
<dbReference type="Proteomes" id="UP000886818">
    <property type="component" value="Chromosome"/>
</dbReference>
<evidence type="ECO:0000256" key="5">
    <source>
        <dbReference type="ARBA" id="ARBA00022475"/>
    </source>
</evidence>
<organism evidence="16 17">
    <name type="scientific">Crassaminicella indica</name>
    <dbReference type="NCBI Taxonomy" id="2855394"/>
    <lineage>
        <taxon>Bacteria</taxon>
        <taxon>Bacillati</taxon>
        <taxon>Bacillota</taxon>
        <taxon>Clostridia</taxon>
        <taxon>Eubacteriales</taxon>
        <taxon>Clostridiaceae</taxon>
        <taxon>Crassaminicella</taxon>
    </lineage>
</organism>
<dbReference type="NCBIfam" id="TIGR00963">
    <property type="entry name" value="secA"/>
    <property type="match status" value="1"/>
</dbReference>
<evidence type="ECO:0000256" key="4">
    <source>
        <dbReference type="ARBA" id="ARBA00022448"/>
    </source>
</evidence>
<evidence type="ECO:0000256" key="7">
    <source>
        <dbReference type="ARBA" id="ARBA00022741"/>
    </source>
</evidence>
<comment type="similarity">
    <text evidence="3 12">Belongs to the SecA family.</text>
</comment>
<protein>
    <recommendedName>
        <fullName evidence="12">Protein translocase subunit SecA</fullName>
        <ecNumber evidence="12">7.4.2.8</ecNumber>
    </recommendedName>
</protein>
<keyword evidence="17" id="KW-1185">Reference proteome</keyword>
<name>A0ABX8RAA9_9CLOT</name>
<dbReference type="InterPro" id="IPR011116">
    <property type="entry name" value="SecA_Wing/Scaffold"/>
</dbReference>
<dbReference type="Pfam" id="PF07516">
    <property type="entry name" value="SecA_SW"/>
    <property type="match status" value="1"/>
</dbReference>
<dbReference type="InterPro" id="IPR044722">
    <property type="entry name" value="SecA_SF2_C"/>
</dbReference>
<dbReference type="SMART" id="SM00958">
    <property type="entry name" value="SecA_PP_bind"/>
    <property type="match status" value="1"/>
</dbReference>
<proteinExistence type="inferred from homology"/>
<keyword evidence="12" id="KW-0653">Protein transport</keyword>
<dbReference type="InterPro" id="IPR004027">
    <property type="entry name" value="SEC_C_motif"/>
</dbReference>
<dbReference type="InterPro" id="IPR014018">
    <property type="entry name" value="SecA_motor_DEAD"/>
</dbReference>
<dbReference type="CDD" id="cd17928">
    <property type="entry name" value="DEXDc_SecA"/>
    <property type="match status" value="1"/>
</dbReference>
<comment type="cofactor">
    <cofactor evidence="1">
        <name>Zn(2+)</name>
        <dbReference type="ChEBI" id="CHEBI:29105"/>
    </cofactor>
</comment>
<dbReference type="RefSeq" id="WP_218281897.1">
    <property type="nucleotide sequence ID" value="NZ_CP078093.1"/>
</dbReference>
<keyword evidence="12" id="KW-0963">Cytoplasm</keyword>
<keyword evidence="12" id="KW-0811">Translocation</keyword>
<comment type="function">
    <text evidence="12">Part of the Sec protein translocase complex. Interacts with the SecYEG preprotein conducting channel. Has a central role in coupling the hydrolysis of ATP to the transfer of proteins into and across the cell membrane, serving as an ATP-driven molecular motor driving the stepwise translocation of polypeptide chains across the membrane.</text>
</comment>
<dbReference type="EMBL" id="CP078093">
    <property type="protein sequence ID" value="QXM05197.1"/>
    <property type="molecule type" value="Genomic_DNA"/>
</dbReference>
<evidence type="ECO:0000259" key="14">
    <source>
        <dbReference type="PROSITE" id="PS51192"/>
    </source>
</evidence>
<dbReference type="InterPro" id="IPR014001">
    <property type="entry name" value="Helicase_ATP-bd"/>
</dbReference>
<dbReference type="InterPro" id="IPR011115">
    <property type="entry name" value="SecA_DEAD"/>
</dbReference>
<comment type="subcellular location">
    <subcellularLocation>
        <location evidence="12">Cell membrane</location>
        <topology evidence="12">Peripheral membrane protein</topology>
        <orientation evidence="12">Cytoplasmic side</orientation>
    </subcellularLocation>
    <subcellularLocation>
        <location evidence="12">Cytoplasm</location>
    </subcellularLocation>
    <subcellularLocation>
        <location evidence="2">Membrane</location>
        <topology evidence="2">Peripheral membrane protein</topology>
    </subcellularLocation>
    <text evidence="12">Distribution is 50-50.</text>
</comment>
<evidence type="ECO:0000256" key="1">
    <source>
        <dbReference type="ARBA" id="ARBA00001947"/>
    </source>
</evidence>
<evidence type="ECO:0000313" key="17">
    <source>
        <dbReference type="Proteomes" id="UP000886818"/>
    </source>
</evidence>
<keyword evidence="7 12" id="KW-0547">Nucleotide-binding</keyword>
<feature type="binding site" evidence="12">
    <location>
        <position position="87"/>
    </location>
    <ligand>
        <name>ATP</name>
        <dbReference type="ChEBI" id="CHEBI:30616"/>
    </ligand>
</feature>
<dbReference type="SMART" id="SM00957">
    <property type="entry name" value="SecA_DEAD"/>
    <property type="match status" value="1"/>
</dbReference>
<dbReference type="EC" id="7.4.2.8" evidence="12"/>
<dbReference type="PROSITE" id="PS01312">
    <property type="entry name" value="SECA"/>
    <property type="match status" value="1"/>
</dbReference>
<evidence type="ECO:0000256" key="11">
    <source>
        <dbReference type="ARBA" id="ARBA00023136"/>
    </source>
</evidence>
<dbReference type="Pfam" id="PF21090">
    <property type="entry name" value="P-loop_SecA"/>
    <property type="match status" value="1"/>
</dbReference>
<keyword evidence="6" id="KW-0479">Metal-binding</keyword>
<reference evidence="16" key="1">
    <citation type="submission" date="2021-07" db="EMBL/GenBank/DDBJ databases">
        <title>Complete genome sequence of Crassaminicella sp. 143-21, isolated from a deep-sea hydrothermal vent.</title>
        <authorList>
            <person name="Li X."/>
        </authorList>
    </citation>
    <scope>NUCLEOTIDE SEQUENCE</scope>
    <source>
        <strain evidence="16">143-21</strain>
    </source>
</reference>
<evidence type="ECO:0000256" key="3">
    <source>
        <dbReference type="ARBA" id="ARBA00007650"/>
    </source>
</evidence>
<keyword evidence="11 12" id="KW-0472">Membrane</keyword>
<evidence type="ECO:0000256" key="10">
    <source>
        <dbReference type="ARBA" id="ARBA00022967"/>
    </source>
</evidence>
<feature type="binding site" evidence="12">
    <location>
        <begin position="105"/>
        <end position="109"/>
    </location>
    <ligand>
        <name>ATP</name>
        <dbReference type="ChEBI" id="CHEBI:30616"/>
    </ligand>
</feature>
<dbReference type="HAMAP" id="MF_01382">
    <property type="entry name" value="SecA"/>
    <property type="match status" value="1"/>
</dbReference>
<keyword evidence="9 12" id="KW-0067">ATP-binding</keyword>
<accession>A0ABX8RAA9</accession>
<keyword evidence="10 12" id="KW-1278">Translocase</keyword>
<keyword evidence="8" id="KW-0862">Zinc</keyword>
<dbReference type="Pfam" id="PF02810">
    <property type="entry name" value="SEC-C"/>
    <property type="match status" value="1"/>
</dbReference>
<evidence type="ECO:0000256" key="8">
    <source>
        <dbReference type="ARBA" id="ARBA00022833"/>
    </source>
</evidence>
<sequence length="895" mass="102004">MKMKLLEKIFGSFNDREVKRLFKIVDKIEAFEEKIKKLSDEDLKNKTNEFKDLLSKGKTLDDILPEAFAVVREAAFRTLGMRHFPVQLLGGIVLHQGRIAEMKTGEGKTLVATAPVYLNALEGKGVHVVTVNDYLAKRDMEWMSKVYNFLGLTVGCIVHGMSNEERRAAYNADITYGTNNEFGFDYLRDNMVLYKEEMVQRPLNYAIVDEVDSILIDEARTPLIISGAGQKSTRLYQIVDQFVKTLKKEEDYVIDEKANTVVLTDESGGGVEKAEKFFGLENLADLENMEISHHINQALRAHTMMKRDKDYVVRDGEIIIVDEFTGRLMFGRRYSDGLHQAIEAKEGLEVQRESKTLATITLQNYFRMYNKLAGMTGTAKTEEDEFRHIYNMDVVVIPTNKPIQRKDLPDSIYKTEEGKFKAVINQIVEKHKVGQPVLVGTISIENSELLSKMLKRQGVPHEVLNAKHHEREAEIISQAGRLGAVTIATNMAGRGTDIVLGGNPEFMAKKEMKKMGYSDNVLSMVTSFSHTDDEEIIKARKVYNDLYSEIKKTTDAERDKVLAVGGLAILGTERHESRRIDNQLRGRSGRQGDPGSSQFFISLEDDLMRLFGSERIQGVVEKLGMEDDEPIEAKILSKSIESAQKRVEGRNFAIRKHVLQYDDVMNKQREVMYKERKRVLEGENLREHIMGMLSSLVDSAIENYTAEAKYPEEWDLKGLEDYLKTIFLPKGSLQFDDLEEMTKEDLKIRIMKIAENLYQQKEEEVGPERMRELERVILLRIVDTKWMDHIDAMDQLRQGISLRAYGQEDPVRAYQMEGFDMFEAMIASIQEDTLKHLFNVTVQTETERKQVVKVTGTSGPDAPVGKKPVTKEKRVGRNDPCPCGSGKKYKKCCGK</sequence>
<gene>
    <name evidence="12 16" type="primary">secA</name>
    <name evidence="16" type="ORF">KVH43_07270</name>
</gene>
<dbReference type="PROSITE" id="PS51192">
    <property type="entry name" value="HELICASE_ATP_BIND_1"/>
    <property type="match status" value="1"/>
</dbReference>
<feature type="domain" description="SecA family profile" evidence="15">
    <location>
        <begin position="3"/>
        <end position="632"/>
    </location>
</feature>
<dbReference type="PANTHER" id="PTHR30612">
    <property type="entry name" value="SECA INNER MEMBRANE COMPONENT OF SEC PROTEIN SECRETION SYSTEM"/>
    <property type="match status" value="1"/>
</dbReference>
<evidence type="ECO:0000256" key="6">
    <source>
        <dbReference type="ARBA" id="ARBA00022723"/>
    </source>
</evidence>
<dbReference type="PANTHER" id="PTHR30612:SF0">
    <property type="entry name" value="CHLOROPLAST PROTEIN-TRANSPORTING ATPASE"/>
    <property type="match status" value="1"/>
</dbReference>
<evidence type="ECO:0000256" key="2">
    <source>
        <dbReference type="ARBA" id="ARBA00004170"/>
    </source>
</evidence>
<feature type="region of interest" description="Disordered" evidence="13">
    <location>
        <begin position="854"/>
        <end position="887"/>
    </location>
</feature>
<dbReference type="Pfam" id="PF07517">
    <property type="entry name" value="SecA_DEAD"/>
    <property type="match status" value="1"/>
</dbReference>
<evidence type="ECO:0000256" key="13">
    <source>
        <dbReference type="SAM" id="MobiDB-lite"/>
    </source>
</evidence>
<keyword evidence="4 12" id="KW-0813">Transport</keyword>
<evidence type="ECO:0000256" key="9">
    <source>
        <dbReference type="ARBA" id="ARBA00022840"/>
    </source>
</evidence>
<evidence type="ECO:0000259" key="15">
    <source>
        <dbReference type="PROSITE" id="PS51196"/>
    </source>
</evidence>
<feature type="domain" description="Helicase ATP-binding" evidence="14">
    <location>
        <begin position="89"/>
        <end position="248"/>
    </location>
</feature>
<dbReference type="InterPro" id="IPR000185">
    <property type="entry name" value="SecA"/>
</dbReference>
<comment type="subunit">
    <text evidence="12">Monomer and homodimer. Part of the essential Sec protein translocation apparatus which comprises SecA, SecYEG and auxiliary proteins SecDF. Other proteins may also be involved.</text>
</comment>
<comment type="catalytic activity">
    <reaction evidence="12">
        <text>ATP + H2O + cellular proteinSide 1 = ADP + phosphate + cellular proteinSide 2.</text>
        <dbReference type="EC" id="7.4.2.8"/>
    </reaction>
</comment>
<dbReference type="Pfam" id="PF01043">
    <property type="entry name" value="SecA_PP_bind"/>
    <property type="match status" value="1"/>
</dbReference>
<dbReference type="InterPro" id="IPR020937">
    <property type="entry name" value="SecA_CS"/>
</dbReference>
<dbReference type="PROSITE" id="PS51196">
    <property type="entry name" value="SECA_MOTOR_DEAD"/>
    <property type="match status" value="1"/>
</dbReference>
<evidence type="ECO:0000313" key="16">
    <source>
        <dbReference type="EMBL" id="QXM05197.1"/>
    </source>
</evidence>
<evidence type="ECO:0000256" key="12">
    <source>
        <dbReference type="HAMAP-Rule" id="MF_01382"/>
    </source>
</evidence>
<dbReference type="CDD" id="cd18803">
    <property type="entry name" value="SF2_C_secA"/>
    <property type="match status" value="1"/>
</dbReference>
<dbReference type="NCBIfam" id="NF009538">
    <property type="entry name" value="PRK12904.1"/>
    <property type="match status" value="1"/>
</dbReference>
<keyword evidence="5 12" id="KW-1003">Cell membrane</keyword>